<evidence type="ECO:0000313" key="1">
    <source>
        <dbReference type="EMBL" id="PWR24545.1"/>
    </source>
</evidence>
<gene>
    <name evidence="1" type="ORF">DKG74_06995</name>
</gene>
<name>A0A317EH59_9PROT</name>
<organism evidence="1 2">
    <name type="scientific">Zavarzinia aquatilis</name>
    <dbReference type="NCBI Taxonomy" id="2211142"/>
    <lineage>
        <taxon>Bacteria</taxon>
        <taxon>Pseudomonadati</taxon>
        <taxon>Pseudomonadota</taxon>
        <taxon>Alphaproteobacteria</taxon>
        <taxon>Rhodospirillales</taxon>
        <taxon>Zavarziniaceae</taxon>
        <taxon>Zavarzinia</taxon>
    </lineage>
</organism>
<accession>A0A317EH59</accession>
<keyword evidence="2" id="KW-1185">Reference proteome</keyword>
<reference evidence="1 2" key="1">
    <citation type="submission" date="2018-05" db="EMBL/GenBank/DDBJ databases">
        <title>Zavarzinia sp. HR-AS.</title>
        <authorList>
            <person name="Lee Y."/>
            <person name="Jeon C.O."/>
        </authorList>
    </citation>
    <scope>NUCLEOTIDE SEQUENCE [LARGE SCALE GENOMIC DNA]</scope>
    <source>
        <strain evidence="1 2">HR-AS</strain>
    </source>
</reference>
<dbReference type="Proteomes" id="UP000245461">
    <property type="component" value="Unassembled WGS sequence"/>
</dbReference>
<comment type="caution">
    <text evidence="1">The sequence shown here is derived from an EMBL/GenBank/DDBJ whole genome shotgun (WGS) entry which is preliminary data.</text>
</comment>
<dbReference type="OrthoDB" id="8421503at2"/>
<dbReference type="EMBL" id="QGLE01000003">
    <property type="protein sequence ID" value="PWR24545.1"/>
    <property type="molecule type" value="Genomic_DNA"/>
</dbReference>
<sequence>MDNPPSRAIRVSGAALAAASLFSSREATRYYLNGVGIEPCPDGGALVVATDGATMTVIRDLAGYANAPANCSLPPAAIKACALRRRDGKSPTAYFFGNNLHVIAEDPGTDPGLPVHEDEIRAPREDTVFFGWAPAIDGPFPDWRRVVKHVSGGHPRLPPFNPALMARFGKADQLLGVPDRGPLRLSPSSEEGPIVVSPESNAWFGLIMPMQAKGTTVVPAWAGLAETAATDSAA</sequence>
<dbReference type="Gene3D" id="3.10.150.10">
    <property type="entry name" value="DNA Polymerase III, subunit A, domain 2"/>
    <property type="match status" value="1"/>
</dbReference>
<proteinExistence type="predicted"/>
<dbReference type="AlphaFoldDB" id="A0A317EH59"/>
<evidence type="ECO:0000313" key="2">
    <source>
        <dbReference type="Proteomes" id="UP000245461"/>
    </source>
</evidence>
<protein>
    <submittedName>
        <fullName evidence="1">Uncharacterized protein</fullName>
    </submittedName>
</protein>
<dbReference type="RefSeq" id="WP_109904080.1">
    <property type="nucleotide sequence ID" value="NZ_QGLE01000003.1"/>
</dbReference>